<dbReference type="EMBL" id="JBHLVO010000004">
    <property type="protein sequence ID" value="MFC0271270.1"/>
    <property type="molecule type" value="Genomic_DNA"/>
</dbReference>
<keyword evidence="2" id="KW-1185">Reference proteome</keyword>
<comment type="caution">
    <text evidence="1">The sequence shown here is derived from an EMBL/GenBank/DDBJ whole genome shotgun (WGS) entry which is preliminary data.</text>
</comment>
<dbReference type="InterPro" id="IPR021297">
    <property type="entry name" value="YlqD"/>
</dbReference>
<protein>
    <submittedName>
        <fullName evidence="1">YlqD family protein</fullName>
    </submittedName>
</protein>
<sequence>MNILHTVTVKQVITQTSKQALLTQFTDRKMRLEQECDQLYFEQRKVEKAKNNPVMSLQYEKEIEKRRDKIKLVDFKIEQINTLPLGSELKEKEVQAIIEVNIGDNWNELLQEKTIVIKDGVVQQIR</sequence>
<evidence type="ECO:0000313" key="1">
    <source>
        <dbReference type="EMBL" id="MFC0271270.1"/>
    </source>
</evidence>
<name>A0ABV6GCH3_9BACI</name>
<dbReference type="RefSeq" id="WP_378932106.1">
    <property type="nucleotide sequence ID" value="NZ_JBHLVO010000004.1"/>
</dbReference>
<evidence type="ECO:0000313" key="2">
    <source>
        <dbReference type="Proteomes" id="UP001589854"/>
    </source>
</evidence>
<dbReference type="Proteomes" id="UP001589854">
    <property type="component" value="Unassembled WGS sequence"/>
</dbReference>
<dbReference type="Pfam" id="PF11068">
    <property type="entry name" value="YlqD"/>
    <property type="match status" value="1"/>
</dbReference>
<proteinExistence type="predicted"/>
<accession>A0ABV6GCH3</accession>
<organism evidence="1 2">
    <name type="scientific">Metabacillus herbersteinensis</name>
    <dbReference type="NCBI Taxonomy" id="283816"/>
    <lineage>
        <taxon>Bacteria</taxon>
        <taxon>Bacillati</taxon>
        <taxon>Bacillota</taxon>
        <taxon>Bacilli</taxon>
        <taxon>Bacillales</taxon>
        <taxon>Bacillaceae</taxon>
        <taxon>Metabacillus</taxon>
    </lineage>
</organism>
<reference evidence="1 2" key="1">
    <citation type="submission" date="2024-09" db="EMBL/GenBank/DDBJ databases">
        <authorList>
            <person name="Sun Q."/>
            <person name="Mori K."/>
        </authorList>
    </citation>
    <scope>NUCLEOTIDE SEQUENCE [LARGE SCALE GENOMIC DNA]</scope>
    <source>
        <strain evidence="1 2">CCM 7228</strain>
    </source>
</reference>
<dbReference type="Gene3D" id="6.10.140.1110">
    <property type="match status" value="1"/>
</dbReference>
<gene>
    <name evidence="1" type="ORF">ACFFIX_07375</name>
</gene>